<name>A0A165NPB2_9APHY</name>
<dbReference type="GO" id="GO:0005634">
    <property type="term" value="C:nucleus"/>
    <property type="evidence" value="ECO:0007669"/>
    <property type="project" value="UniProtKB-UniRule"/>
</dbReference>
<keyword evidence="1 3" id="KW-0238">DNA-binding</keyword>
<feature type="domain" description="HMG box" evidence="4">
    <location>
        <begin position="1"/>
        <end position="72"/>
    </location>
</feature>
<evidence type="ECO:0000313" key="5">
    <source>
        <dbReference type="EMBL" id="KZT67208.1"/>
    </source>
</evidence>
<dbReference type="SMART" id="SM00398">
    <property type="entry name" value="HMG"/>
    <property type="match status" value="1"/>
</dbReference>
<dbReference type="Proteomes" id="UP000076727">
    <property type="component" value="Unassembled WGS sequence"/>
</dbReference>
<dbReference type="PROSITE" id="PS50118">
    <property type="entry name" value="HMG_BOX_2"/>
    <property type="match status" value="1"/>
</dbReference>
<evidence type="ECO:0000256" key="2">
    <source>
        <dbReference type="ARBA" id="ARBA00023242"/>
    </source>
</evidence>
<proteinExistence type="predicted"/>
<organism evidence="5 6">
    <name type="scientific">Daedalea quercina L-15889</name>
    <dbReference type="NCBI Taxonomy" id="1314783"/>
    <lineage>
        <taxon>Eukaryota</taxon>
        <taxon>Fungi</taxon>
        <taxon>Dikarya</taxon>
        <taxon>Basidiomycota</taxon>
        <taxon>Agaricomycotina</taxon>
        <taxon>Agaricomycetes</taxon>
        <taxon>Polyporales</taxon>
        <taxon>Fomitopsis</taxon>
    </lineage>
</organism>
<dbReference type="InterPro" id="IPR009071">
    <property type="entry name" value="HMG_box_dom"/>
</dbReference>
<dbReference type="InterPro" id="IPR036910">
    <property type="entry name" value="HMG_box_dom_sf"/>
</dbReference>
<dbReference type="Gene3D" id="1.10.30.10">
    <property type="entry name" value="High mobility group box domain"/>
    <property type="match status" value="1"/>
</dbReference>
<dbReference type="InterPro" id="IPR051356">
    <property type="entry name" value="SOX/SOX-like_TF"/>
</dbReference>
<feature type="non-terminal residue" evidence="5">
    <location>
        <position position="1"/>
    </location>
</feature>
<accession>A0A165NPB2</accession>
<dbReference type="CDD" id="cd01389">
    <property type="entry name" value="HMG-box_ROX1-like"/>
    <property type="match status" value="1"/>
</dbReference>
<dbReference type="SUPFAM" id="SSF47095">
    <property type="entry name" value="HMG-box"/>
    <property type="match status" value="1"/>
</dbReference>
<dbReference type="AlphaFoldDB" id="A0A165NPB2"/>
<evidence type="ECO:0000256" key="3">
    <source>
        <dbReference type="PROSITE-ProRule" id="PRU00267"/>
    </source>
</evidence>
<feature type="non-terminal residue" evidence="5">
    <location>
        <position position="75"/>
    </location>
</feature>
<sequence>PRPPNAWILYRSDKLRELTARRDPSAPKRLQADISKEIADLWKAEDPEVRHEYERIADIKKQEHAAAYPGYKFQP</sequence>
<dbReference type="EMBL" id="KV429079">
    <property type="protein sequence ID" value="KZT67208.1"/>
    <property type="molecule type" value="Genomic_DNA"/>
</dbReference>
<evidence type="ECO:0000259" key="4">
    <source>
        <dbReference type="PROSITE" id="PS50118"/>
    </source>
</evidence>
<dbReference type="PANTHER" id="PTHR45789">
    <property type="entry name" value="FI18025P1"/>
    <property type="match status" value="1"/>
</dbReference>
<dbReference type="GO" id="GO:0000981">
    <property type="term" value="F:DNA-binding transcription factor activity, RNA polymerase II-specific"/>
    <property type="evidence" value="ECO:0007669"/>
    <property type="project" value="TreeGrafter"/>
</dbReference>
<feature type="DNA-binding region" description="HMG box" evidence="3">
    <location>
        <begin position="1"/>
        <end position="72"/>
    </location>
</feature>
<dbReference type="Pfam" id="PF00505">
    <property type="entry name" value="HMG_box"/>
    <property type="match status" value="1"/>
</dbReference>
<protein>
    <recommendedName>
        <fullName evidence="4">HMG box domain-containing protein</fullName>
    </recommendedName>
</protein>
<dbReference type="OrthoDB" id="6247875at2759"/>
<dbReference type="GO" id="GO:0000978">
    <property type="term" value="F:RNA polymerase II cis-regulatory region sequence-specific DNA binding"/>
    <property type="evidence" value="ECO:0007669"/>
    <property type="project" value="TreeGrafter"/>
</dbReference>
<dbReference type="STRING" id="1314783.A0A165NPB2"/>
<evidence type="ECO:0000256" key="1">
    <source>
        <dbReference type="ARBA" id="ARBA00023125"/>
    </source>
</evidence>
<keyword evidence="6" id="KW-1185">Reference proteome</keyword>
<reference evidence="5 6" key="1">
    <citation type="journal article" date="2016" name="Mol. Biol. Evol.">
        <title>Comparative Genomics of Early-Diverging Mushroom-Forming Fungi Provides Insights into the Origins of Lignocellulose Decay Capabilities.</title>
        <authorList>
            <person name="Nagy L.G."/>
            <person name="Riley R."/>
            <person name="Tritt A."/>
            <person name="Adam C."/>
            <person name="Daum C."/>
            <person name="Floudas D."/>
            <person name="Sun H."/>
            <person name="Yadav J.S."/>
            <person name="Pangilinan J."/>
            <person name="Larsson K.H."/>
            <person name="Matsuura K."/>
            <person name="Barry K."/>
            <person name="Labutti K."/>
            <person name="Kuo R."/>
            <person name="Ohm R.A."/>
            <person name="Bhattacharya S.S."/>
            <person name="Shirouzu T."/>
            <person name="Yoshinaga Y."/>
            <person name="Martin F.M."/>
            <person name="Grigoriev I.V."/>
            <person name="Hibbett D.S."/>
        </authorList>
    </citation>
    <scope>NUCLEOTIDE SEQUENCE [LARGE SCALE GENOMIC DNA]</scope>
    <source>
        <strain evidence="5 6">L-15889</strain>
    </source>
</reference>
<keyword evidence="2 3" id="KW-0539">Nucleus</keyword>
<dbReference type="PANTHER" id="PTHR45789:SF2">
    <property type="entry name" value="FI18025P1"/>
    <property type="match status" value="1"/>
</dbReference>
<gene>
    <name evidence="5" type="ORF">DAEQUDRAFT_647037</name>
</gene>
<evidence type="ECO:0000313" key="6">
    <source>
        <dbReference type="Proteomes" id="UP000076727"/>
    </source>
</evidence>